<evidence type="ECO:0000313" key="5">
    <source>
        <dbReference type="Proteomes" id="UP000304880"/>
    </source>
</evidence>
<gene>
    <name evidence="4" type="ORF">FHD67_03965</name>
</gene>
<accession>A0A5C4RA51</accession>
<dbReference type="RefSeq" id="WP_139597882.1">
    <property type="nucleotide sequence ID" value="NZ_VDDC01000007.1"/>
</dbReference>
<protein>
    <submittedName>
        <fullName evidence="4">TetR/AcrR family transcriptional regulator</fullName>
    </submittedName>
</protein>
<sequence>MTGTTLRGNVYANAIEALTELAARNGAVPSIQEIADHMGVCRDRIDQLFPSIQHLLVAMAESAMMVLNQTLIDCVAAARRDDPVAQFLAIANGYVEWAHRHPREFRIVGSMPAGNFEGNERLMRYEASIHELMNRLLQRAQASGLIARDQDLVTFVSVAHTFAYGVASKMLLGDLARWNPGSSDIEAARTNMRVFILHLLRPSGQAVA</sequence>
<dbReference type="EMBL" id="VDDC01000007">
    <property type="protein sequence ID" value="TNH40779.1"/>
    <property type="molecule type" value="Genomic_DNA"/>
</dbReference>
<dbReference type="Gene3D" id="1.10.357.10">
    <property type="entry name" value="Tetracycline Repressor, domain 2"/>
    <property type="match status" value="1"/>
</dbReference>
<name>A0A5C4RA51_9RHOB</name>
<evidence type="ECO:0000313" key="4">
    <source>
        <dbReference type="EMBL" id="TNH40779.1"/>
    </source>
</evidence>
<feature type="domain" description="HTH-type transcriptional regulator MT1864/Rv1816-like C-terminal" evidence="3">
    <location>
        <begin position="88"/>
        <end position="183"/>
    </location>
</feature>
<dbReference type="SUPFAM" id="SSF46689">
    <property type="entry name" value="Homeodomain-like"/>
    <property type="match status" value="1"/>
</dbReference>
<reference evidence="4 5" key="1">
    <citation type="submission" date="2019-06" db="EMBL/GenBank/DDBJ databases">
        <authorList>
            <person name="Li J."/>
        </authorList>
    </citation>
    <scope>NUCLEOTIDE SEQUENCE [LARGE SCALE GENOMIC DNA]</scope>
    <source>
        <strain evidence="4 5">CGMCC 1.8012</strain>
    </source>
</reference>
<dbReference type="SUPFAM" id="SSF48498">
    <property type="entry name" value="Tetracyclin repressor-like, C-terminal domain"/>
    <property type="match status" value="1"/>
</dbReference>
<evidence type="ECO:0000256" key="1">
    <source>
        <dbReference type="ARBA" id="ARBA00023015"/>
    </source>
</evidence>
<keyword evidence="2" id="KW-0804">Transcription</keyword>
<dbReference type="InterPro" id="IPR009057">
    <property type="entry name" value="Homeodomain-like_sf"/>
</dbReference>
<dbReference type="AlphaFoldDB" id="A0A5C4RA51"/>
<proteinExistence type="predicted"/>
<keyword evidence="1" id="KW-0805">Transcription regulation</keyword>
<dbReference type="Pfam" id="PF13305">
    <property type="entry name" value="TetR_C_33"/>
    <property type="match status" value="1"/>
</dbReference>
<keyword evidence="5" id="KW-1185">Reference proteome</keyword>
<organism evidence="4 5">
    <name type="scientific">Paracoccus haeundaensis</name>
    <dbReference type="NCBI Taxonomy" id="225362"/>
    <lineage>
        <taxon>Bacteria</taxon>
        <taxon>Pseudomonadati</taxon>
        <taxon>Pseudomonadota</taxon>
        <taxon>Alphaproteobacteria</taxon>
        <taxon>Rhodobacterales</taxon>
        <taxon>Paracoccaceae</taxon>
        <taxon>Paracoccus</taxon>
    </lineage>
</organism>
<evidence type="ECO:0000259" key="3">
    <source>
        <dbReference type="Pfam" id="PF13305"/>
    </source>
</evidence>
<evidence type="ECO:0000256" key="2">
    <source>
        <dbReference type="ARBA" id="ARBA00023163"/>
    </source>
</evidence>
<dbReference type="InterPro" id="IPR025996">
    <property type="entry name" value="MT1864/Rv1816-like_C"/>
</dbReference>
<dbReference type="InterPro" id="IPR036271">
    <property type="entry name" value="Tet_transcr_reg_TetR-rel_C_sf"/>
</dbReference>
<comment type="caution">
    <text evidence="4">The sequence shown here is derived from an EMBL/GenBank/DDBJ whole genome shotgun (WGS) entry which is preliminary data.</text>
</comment>
<dbReference type="Proteomes" id="UP000304880">
    <property type="component" value="Unassembled WGS sequence"/>
</dbReference>